<protein>
    <submittedName>
        <fullName evidence="1">Uncharacterized protein</fullName>
    </submittedName>
</protein>
<dbReference type="EMBL" id="CP063233">
    <property type="protein sequence ID" value="QOU02615.1"/>
    <property type="molecule type" value="Genomic_DNA"/>
</dbReference>
<dbReference type="AlphaFoldDB" id="A0A7M2IZ87"/>
<dbReference type="RefSeq" id="WP_193689402.1">
    <property type="nucleotide sequence ID" value="NZ_CP063233.1"/>
</dbReference>
<sequence>MPSRLASSYPNIQHALDAIIPSKKLDVATRIVLWAASDAGLDPAEIMVTLSKLDPVLFDNLCSEMEVQYFRLFERGDERHLSFFCKARAYSASAWLAREAPYEAIYESIFATEKPLVIADFL</sequence>
<proteinExistence type="predicted"/>
<evidence type="ECO:0000313" key="2">
    <source>
        <dbReference type="Proteomes" id="UP000593833"/>
    </source>
</evidence>
<name>A0A7M2IZ87_PSEFL</name>
<evidence type="ECO:0000313" key="1">
    <source>
        <dbReference type="EMBL" id="QOU02615.1"/>
    </source>
</evidence>
<gene>
    <name evidence="1" type="ORF">IM720_17995</name>
</gene>
<dbReference type="Proteomes" id="UP000593833">
    <property type="component" value="Chromosome"/>
</dbReference>
<accession>A0A7M2IZ87</accession>
<reference evidence="1 2" key="1">
    <citation type="submission" date="2020-10" db="EMBL/GenBank/DDBJ databases">
        <title>Complete genome sequence of a novel Pseudomonas fluorescens strain isolated from the flower of kumarahou (Pomaderris kumeraho).</title>
        <authorList>
            <person name="Summers M.C."/>
            <person name="Nowak V."/>
            <person name="Fairhurst M.J."/>
            <person name="Owen J.G."/>
            <person name="Gerth M.L."/>
            <person name="Patrick W.M."/>
        </authorList>
    </citation>
    <scope>NUCLEOTIDE SEQUENCE [LARGE SCALE GENOMIC DNA]</scope>
    <source>
        <strain evidence="1 2">KF1</strain>
    </source>
</reference>
<organism evidence="1 2">
    <name type="scientific">Pseudomonas fluorescens</name>
    <dbReference type="NCBI Taxonomy" id="294"/>
    <lineage>
        <taxon>Bacteria</taxon>
        <taxon>Pseudomonadati</taxon>
        <taxon>Pseudomonadota</taxon>
        <taxon>Gammaproteobacteria</taxon>
        <taxon>Pseudomonadales</taxon>
        <taxon>Pseudomonadaceae</taxon>
        <taxon>Pseudomonas</taxon>
    </lineage>
</organism>